<evidence type="ECO:0000256" key="3">
    <source>
        <dbReference type="ARBA" id="ARBA00022741"/>
    </source>
</evidence>
<dbReference type="Proteomes" id="UP000019489">
    <property type="component" value="Unassembled WGS sequence"/>
</dbReference>
<dbReference type="STRING" id="1386089.N865_08605"/>
<keyword evidence="4 7" id="KW-0418">Kinase</keyword>
<gene>
    <name evidence="7" type="ORF">N865_08605</name>
</gene>
<dbReference type="PATRIC" id="fig|1386089.3.peg.2392"/>
<comment type="similarity">
    <text evidence="1">Belongs to the carbohydrate kinase PfkB family.</text>
</comment>
<dbReference type="eggNOG" id="COG0524">
    <property type="taxonomic scope" value="Bacteria"/>
</dbReference>
<keyword evidence="8" id="KW-1185">Reference proteome</keyword>
<dbReference type="SUPFAM" id="SSF53613">
    <property type="entry name" value="Ribokinase-like"/>
    <property type="match status" value="1"/>
</dbReference>
<dbReference type="InterPro" id="IPR029056">
    <property type="entry name" value="Ribokinase-like"/>
</dbReference>
<keyword evidence="2" id="KW-0808">Transferase</keyword>
<dbReference type="InterPro" id="IPR002173">
    <property type="entry name" value="Carboh/pur_kinase_PfkB_CS"/>
</dbReference>
<dbReference type="AlphaFoldDB" id="W9GBY0"/>
<sequence>MSAGIDVLTFGESMVAFRSDGPLVQGGLQTTRVAGAESNVAIGLARLGHSVAWAGRVGADPFGRLVLRELRAEGVDTTYAVVDVERPTGLMFVEQRTADLTLVEYRRTGSAGSALDPADVGAAVARTRPRLLHLTGITPALSASALECVTSVAESASAAGVLVSLDVNHRNRLWTREQAKEALTPIARRAAYVIASDDELDLVADGTEEEAVASLLAHGVVQVAVKRGPRGASVHTVAGRVDVDAVPVTAVDPIGAGDAFTAGFLSGVLDGLDPGECLRRGAEAGAFAVSAKGDWEGAPTRADLALLHGHRPGATVR</sequence>
<dbReference type="Gene3D" id="3.40.1190.20">
    <property type="match status" value="1"/>
</dbReference>
<dbReference type="GO" id="GO:0016301">
    <property type="term" value="F:kinase activity"/>
    <property type="evidence" value="ECO:0007669"/>
    <property type="project" value="UniProtKB-KW"/>
</dbReference>
<keyword evidence="3" id="KW-0547">Nucleotide-binding</keyword>
<dbReference type="EMBL" id="AWSA01000023">
    <property type="protein sequence ID" value="EWT01369.1"/>
    <property type="molecule type" value="Genomic_DNA"/>
</dbReference>
<keyword evidence="5" id="KW-0067">ATP-binding</keyword>
<dbReference type="RefSeq" id="WP_034806065.1">
    <property type="nucleotide sequence ID" value="NZ_AWSA01000023.1"/>
</dbReference>
<comment type="caution">
    <text evidence="7">The sequence shown here is derived from an EMBL/GenBank/DDBJ whole genome shotgun (WGS) entry which is preliminary data.</text>
</comment>
<evidence type="ECO:0000313" key="8">
    <source>
        <dbReference type="Proteomes" id="UP000019489"/>
    </source>
</evidence>
<evidence type="ECO:0000256" key="2">
    <source>
        <dbReference type="ARBA" id="ARBA00022679"/>
    </source>
</evidence>
<dbReference type="OrthoDB" id="9808601at2"/>
<feature type="domain" description="Carbohydrate kinase PfkB" evidence="6">
    <location>
        <begin position="9"/>
        <end position="300"/>
    </location>
</feature>
<proteinExistence type="inferred from homology"/>
<organism evidence="7 8">
    <name type="scientific">Intrasporangium oryzae NRRL B-24470</name>
    <dbReference type="NCBI Taxonomy" id="1386089"/>
    <lineage>
        <taxon>Bacteria</taxon>
        <taxon>Bacillati</taxon>
        <taxon>Actinomycetota</taxon>
        <taxon>Actinomycetes</taxon>
        <taxon>Micrococcales</taxon>
        <taxon>Intrasporangiaceae</taxon>
        <taxon>Intrasporangium</taxon>
    </lineage>
</organism>
<dbReference type="PANTHER" id="PTHR43085">
    <property type="entry name" value="HEXOKINASE FAMILY MEMBER"/>
    <property type="match status" value="1"/>
</dbReference>
<reference evidence="7 8" key="1">
    <citation type="submission" date="2013-08" db="EMBL/GenBank/DDBJ databases">
        <title>Intrasporangium oryzae NRRL B-24470.</title>
        <authorList>
            <person name="Liu H."/>
            <person name="Wang G."/>
        </authorList>
    </citation>
    <scope>NUCLEOTIDE SEQUENCE [LARGE SCALE GENOMIC DNA]</scope>
    <source>
        <strain evidence="7 8">NRRL B-24470</strain>
    </source>
</reference>
<name>W9GBY0_9MICO</name>
<evidence type="ECO:0000256" key="5">
    <source>
        <dbReference type="ARBA" id="ARBA00022840"/>
    </source>
</evidence>
<evidence type="ECO:0000259" key="6">
    <source>
        <dbReference type="Pfam" id="PF00294"/>
    </source>
</evidence>
<protein>
    <submittedName>
        <fullName evidence="7">Sugar kinase</fullName>
    </submittedName>
</protein>
<evidence type="ECO:0000313" key="7">
    <source>
        <dbReference type="EMBL" id="EWT01369.1"/>
    </source>
</evidence>
<dbReference type="CDD" id="cd01166">
    <property type="entry name" value="KdgK"/>
    <property type="match status" value="1"/>
</dbReference>
<dbReference type="Pfam" id="PF00294">
    <property type="entry name" value="PfkB"/>
    <property type="match status" value="1"/>
</dbReference>
<accession>W9GBY0</accession>
<dbReference type="InterPro" id="IPR011611">
    <property type="entry name" value="PfkB_dom"/>
</dbReference>
<dbReference type="PANTHER" id="PTHR43085:SF1">
    <property type="entry name" value="PSEUDOURIDINE KINASE-RELATED"/>
    <property type="match status" value="1"/>
</dbReference>
<dbReference type="PROSITE" id="PS00584">
    <property type="entry name" value="PFKB_KINASES_2"/>
    <property type="match status" value="1"/>
</dbReference>
<dbReference type="InterPro" id="IPR050306">
    <property type="entry name" value="PfkB_Carbo_kinase"/>
</dbReference>
<dbReference type="GO" id="GO:0005524">
    <property type="term" value="F:ATP binding"/>
    <property type="evidence" value="ECO:0007669"/>
    <property type="project" value="UniProtKB-KW"/>
</dbReference>
<evidence type="ECO:0000256" key="4">
    <source>
        <dbReference type="ARBA" id="ARBA00022777"/>
    </source>
</evidence>
<evidence type="ECO:0000256" key="1">
    <source>
        <dbReference type="ARBA" id="ARBA00010688"/>
    </source>
</evidence>